<dbReference type="InterPro" id="IPR043519">
    <property type="entry name" value="NT_sf"/>
</dbReference>
<dbReference type="KEGG" id="aoz:HUE56_00770"/>
<sequence>MADLPPAQRYLVAALSARFGGLAHPLPADPDWREIGCLARYHRLAPLMDRAFLPGAPDAWLTEIAEWRRAEIRRSLLLTARMLEVARCFRQAGVDLLVLKGPAQAVRLFGDAHARSCRDIDLLVRPAQADKALRLLRGLGYGTRPELLSRHVNAIFAAHEDGGPPVELHTQLSEGNVVFSSRVLDPFRESAELDIGGRTVRSLSPGATIAYAAYHGARHHWSLLYWFADLVAATRRPAADWEDAAAVAARCGTGRHLAMAVRLVRGLTGLSPPVPPPCPSGDLPVLRRAEAVVGAIWALPPMEENEALRRLGTIAVLRSDLSLYRGRMAAARYLLALLRPTDSDNPGLPLSSGMRFLLLPLRIIRVLAMELSRGRP</sequence>
<dbReference type="Pfam" id="PF14907">
    <property type="entry name" value="NTP_transf_5"/>
    <property type="match status" value="1"/>
</dbReference>
<reference evidence="1 2" key="1">
    <citation type="submission" date="2020-06" db="EMBL/GenBank/DDBJ databases">
        <title>Complete genome of Azosprillum oryzae KACC14407.</title>
        <authorList>
            <person name="Kim M."/>
            <person name="Park Y.-J."/>
            <person name="Shin J.-H."/>
        </authorList>
    </citation>
    <scope>NUCLEOTIDE SEQUENCE [LARGE SCALE GENOMIC DNA]</scope>
    <source>
        <strain evidence="1 2">KACC 14407</strain>
        <plasmid evidence="1 2">unnamed1</plasmid>
    </source>
</reference>
<evidence type="ECO:0000313" key="1">
    <source>
        <dbReference type="EMBL" id="QKS49077.1"/>
    </source>
</evidence>
<proteinExistence type="predicted"/>
<geneLocation type="plasmid" evidence="1 2">
    <name>unnamed1</name>
</geneLocation>
<dbReference type="SUPFAM" id="SSF81301">
    <property type="entry name" value="Nucleotidyltransferase"/>
    <property type="match status" value="1"/>
</dbReference>
<dbReference type="Gene3D" id="3.30.460.40">
    <property type="match status" value="1"/>
</dbReference>
<keyword evidence="2" id="KW-1185">Reference proteome</keyword>
<gene>
    <name evidence="1" type="ORF">HUE56_00770</name>
</gene>
<dbReference type="InterPro" id="IPR039498">
    <property type="entry name" value="NTP_transf_5"/>
</dbReference>
<dbReference type="EMBL" id="CP054615">
    <property type="protein sequence ID" value="QKS49077.1"/>
    <property type="molecule type" value="Genomic_DNA"/>
</dbReference>
<evidence type="ECO:0000313" key="2">
    <source>
        <dbReference type="Proteomes" id="UP000509702"/>
    </source>
</evidence>
<dbReference type="AlphaFoldDB" id="A0A6N1AFB9"/>
<protein>
    <submittedName>
        <fullName evidence="1">Nucleotidyltransferase family protein</fullName>
    </submittedName>
</protein>
<keyword evidence="1" id="KW-0614">Plasmid</keyword>
<dbReference type="Proteomes" id="UP000509702">
    <property type="component" value="Plasmid unnamed1"/>
</dbReference>
<accession>A0A6N1AFB9</accession>
<dbReference type="RefSeq" id="WP_174756962.1">
    <property type="nucleotide sequence ID" value="NZ_BSOV01000032.1"/>
</dbReference>
<name>A0A6N1AFB9_9PROT</name>
<organism evidence="1 2">
    <name type="scientific">Azospirillum oryzae</name>
    <dbReference type="NCBI Taxonomy" id="286727"/>
    <lineage>
        <taxon>Bacteria</taxon>
        <taxon>Pseudomonadati</taxon>
        <taxon>Pseudomonadota</taxon>
        <taxon>Alphaproteobacteria</taxon>
        <taxon>Rhodospirillales</taxon>
        <taxon>Azospirillaceae</taxon>
        <taxon>Azospirillum</taxon>
    </lineage>
</organism>
<keyword evidence="1" id="KW-0808">Transferase</keyword>
<dbReference type="GO" id="GO:0016740">
    <property type="term" value="F:transferase activity"/>
    <property type="evidence" value="ECO:0007669"/>
    <property type="project" value="UniProtKB-KW"/>
</dbReference>